<dbReference type="GO" id="GO:0016020">
    <property type="term" value="C:membrane"/>
    <property type="evidence" value="ECO:0007669"/>
    <property type="project" value="InterPro"/>
</dbReference>
<dbReference type="Pfam" id="PF16916">
    <property type="entry name" value="ZT_dimer"/>
    <property type="match status" value="2"/>
</dbReference>
<feature type="transmembrane region" description="Helical" evidence="9">
    <location>
        <begin position="640"/>
        <end position="658"/>
    </location>
</feature>
<feature type="transmembrane region" description="Helical" evidence="9">
    <location>
        <begin position="261"/>
        <end position="279"/>
    </location>
</feature>
<evidence type="ECO:0000256" key="6">
    <source>
        <dbReference type="ARBA" id="ARBA00023065"/>
    </source>
</evidence>
<dbReference type="PANTHER" id="PTHR43840:SF2">
    <property type="entry name" value="METAL TOLERANCE PROTEIN 9"/>
    <property type="match status" value="1"/>
</dbReference>
<dbReference type="FunFam" id="3.30.70.1350:FF:000001">
    <property type="entry name" value="Metal tolerance protein 11"/>
    <property type="match status" value="1"/>
</dbReference>
<protein>
    <recommendedName>
        <fullName evidence="14">Cation efflux protein cytoplasmic domain-containing protein</fullName>
    </recommendedName>
</protein>
<keyword evidence="13" id="KW-1185">Reference proteome</keyword>
<sequence length="793" mass="90123">MEISSPTSGGRTEPLLVSQDDAVQPAGNTSWRLDVKEFRLPQQNGTSGDDHDSGRSRFAFRRLCAPRKKYKVEEYYKKQERLLEGFSEMETMTEEGWLPGSLTEDQMKQLAKSERMAVHASNVANLLLFAAKVYASIMSRSLAVIASTLDSLLDLLSGFILWFTANAMKNPNQFRYPIGKKRMQPVGIIVFASVMATLGLQILIESGRELSPPEKMNSTQENWMIGIMVSVTVVKFVLMVYCRRFKNAIVRAYAQDHFFDVITNSVGLAAAVLAVRFFWWIDPTGAIIIALYTINTWAKTVLENVHALIGRTAPPDFLAKLTYLIWNHHEEIKHIDTVRAYTFGSHYFVEVDIVLPEDMLLNKAHNIGETLQEKLEQLPEVERAFVHIDFEFTHRPEHKNSISSPTSGGRTEPLPVSQDDTVQPDGNTPWRLDVKEFRLPQQSGTSGDDHDSGRSRFAFRRLCAPRHFWLLNSGKEFKVEEYYKQQERLLEGFSEMETMTEEGWLPASLTEDQMKQLAKRERMAVHASNVANLLLFAAKVYASIMSRSLAVIASTLDSLLDLLSGFILWFTANAMKNSNQFRYPIGKKRMQPMGIIVFASVMATLGLQILIECGRELISQAVKTGFHSPPAKMNRTQENWMIGIMVSVTVVKFVLMVYCRRFKNEIVRAYAQDHFFDVITNSVGLAAAVLAVRFFWWIDPTGAIIIALYTINTWTKTVLENVHALIGRTAPPDFLAKLTYLIWNHHEEIEHIDTVRAYTFGSHYFVEVDIVLPEDMLLNKAHNIGETLQEKLE</sequence>
<evidence type="ECO:0000256" key="8">
    <source>
        <dbReference type="SAM" id="MobiDB-lite"/>
    </source>
</evidence>
<evidence type="ECO:0000256" key="3">
    <source>
        <dbReference type="ARBA" id="ARBA00022448"/>
    </source>
</evidence>
<dbReference type="Proteomes" id="UP000290289">
    <property type="component" value="Chromosome 10"/>
</dbReference>
<feature type="domain" description="Cation efflux protein transmembrane" evidence="10">
    <location>
        <begin position="119"/>
        <end position="308"/>
    </location>
</feature>
<evidence type="ECO:0000256" key="2">
    <source>
        <dbReference type="ARBA" id="ARBA00008873"/>
    </source>
</evidence>
<dbReference type="Gene3D" id="3.30.70.1350">
    <property type="entry name" value="Cation efflux protein, cytoplasmic domain"/>
    <property type="match status" value="2"/>
</dbReference>
<feature type="compositionally biased region" description="Polar residues" evidence="8">
    <location>
        <begin position="1"/>
        <end position="10"/>
    </location>
</feature>
<dbReference type="EMBL" id="RDQH01000336">
    <property type="protein sequence ID" value="RXH86645.1"/>
    <property type="molecule type" value="Genomic_DNA"/>
</dbReference>
<dbReference type="InterPro" id="IPR027469">
    <property type="entry name" value="Cation_efflux_TMD_sf"/>
</dbReference>
<dbReference type="InterPro" id="IPR036837">
    <property type="entry name" value="Cation_efflux_CTD_sf"/>
</dbReference>
<accession>A0A498IWG7</accession>
<evidence type="ECO:0000256" key="1">
    <source>
        <dbReference type="ARBA" id="ARBA00004127"/>
    </source>
</evidence>
<evidence type="ECO:0000259" key="10">
    <source>
        <dbReference type="Pfam" id="PF01545"/>
    </source>
</evidence>
<feature type="transmembrane region" description="Helical" evidence="9">
    <location>
        <begin position="141"/>
        <end position="165"/>
    </location>
</feature>
<dbReference type="NCBIfam" id="TIGR01297">
    <property type="entry name" value="CDF"/>
    <property type="match status" value="2"/>
</dbReference>
<feature type="transmembrane region" description="Helical" evidence="9">
    <location>
        <begin position="186"/>
        <end position="203"/>
    </location>
</feature>
<feature type="domain" description="Cation efflux protein cytoplasmic" evidence="11">
    <location>
        <begin position="324"/>
        <end position="389"/>
    </location>
</feature>
<comment type="similarity">
    <text evidence="2">Belongs to the cation diffusion facilitator (CDF) transporter (TC 2.A.4) family. SLC30A subfamily.</text>
</comment>
<keyword evidence="3" id="KW-0813">Transport</keyword>
<dbReference type="GO" id="GO:0012505">
    <property type="term" value="C:endomembrane system"/>
    <property type="evidence" value="ECO:0007669"/>
    <property type="project" value="UniProtKB-SubCell"/>
</dbReference>
<feature type="transmembrane region" description="Helical" evidence="9">
    <location>
        <begin position="548"/>
        <end position="572"/>
    </location>
</feature>
<dbReference type="STRING" id="3750.A0A498IWG7"/>
<dbReference type="InterPro" id="IPR050291">
    <property type="entry name" value="CDF_Transporter"/>
</dbReference>
<feature type="domain" description="Cation efflux protein cytoplasmic" evidence="11">
    <location>
        <begin position="741"/>
        <end position="792"/>
    </location>
</feature>
<feature type="domain" description="Cation efflux protein transmembrane" evidence="10">
    <location>
        <begin position="526"/>
        <end position="725"/>
    </location>
</feature>
<dbReference type="SUPFAM" id="SSF160240">
    <property type="entry name" value="Cation efflux protein cytoplasmic domain-like"/>
    <property type="match status" value="2"/>
</dbReference>
<dbReference type="InterPro" id="IPR058533">
    <property type="entry name" value="Cation_efflux_TM"/>
</dbReference>
<feature type="transmembrane region" description="Helical" evidence="9">
    <location>
        <begin position="285"/>
        <end position="302"/>
    </location>
</feature>
<dbReference type="PANTHER" id="PTHR43840">
    <property type="entry name" value="MITOCHONDRIAL METAL TRANSPORTER 1-RELATED"/>
    <property type="match status" value="1"/>
</dbReference>
<keyword evidence="6" id="KW-0406">Ion transport</keyword>
<dbReference type="Gene3D" id="1.20.1510.10">
    <property type="entry name" value="Cation efflux protein transmembrane domain"/>
    <property type="match status" value="2"/>
</dbReference>
<evidence type="ECO:0000313" key="12">
    <source>
        <dbReference type="EMBL" id="RXH86645.1"/>
    </source>
</evidence>
<evidence type="ECO:0000313" key="13">
    <source>
        <dbReference type="Proteomes" id="UP000290289"/>
    </source>
</evidence>
<organism evidence="12 13">
    <name type="scientific">Malus domestica</name>
    <name type="common">Apple</name>
    <name type="synonym">Pyrus malus</name>
    <dbReference type="NCBI Taxonomy" id="3750"/>
    <lineage>
        <taxon>Eukaryota</taxon>
        <taxon>Viridiplantae</taxon>
        <taxon>Streptophyta</taxon>
        <taxon>Embryophyta</taxon>
        <taxon>Tracheophyta</taxon>
        <taxon>Spermatophyta</taxon>
        <taxon>Magnoliopsida</taxon>
        <taxon>eudicotyledons</taxon>
        <taxon>Gunneridae</taxon>
        <taxon>Pentapetalae</taxon>
        <taxon>rosids</taxon>
        <taxon>fabids</taxon>
        <taxon>Rosales</taxon>
        <taxon>Rosaceae</taxon>
        <taxon>Amygdaloideae</taxon>
        <taxon>Maleae</taxon>
        <taxon>Malus</taxon>
    </lineage>
</organism>
<feature type="transmembrane region" description="Helical" evidence="9">
    <location>
        <begin position="678"/>
        <end position="698"/>
    </location>
</feature>
<comment type="subcellular location">
    <subcellularLocation>
        <location evidence="1">Endomembrane system</location>
        <topology evidence="1">Multi-pass membrane protein</topology>
    </subcellularLocation>
</comment>
<dbReference type="SUPFAM" id="SSF161111">
    <property type="entry name" value="Cation efflux protein transmembrane domain-like"/>
    <property type="match status" value="2"/>
</dbReference>
<keyword evidence="7 9" id="KW-0472">Membrane</keyword>
<name>A0A498IWG7_MALDO</name>
<keyword evidence="5 9" id="KW-1133">Transmembrane helix</keyword>
<gene>
    <name evidence="12" type="ORF">DVH24_021918</name>
</gene>
<reference evidence="12 13" key="1">
    <citation type="submission" date="2018-10" db="EMBL/GenBank/DDBJ databases">
        <title>A high-quality apple genome assembly.</title>
        <authorList>
            <person name="Hu J."/>
        </authorList>
    </citation>
    <scope>NUCLEOTIDE SEQUENCE [LARGE SCALE GENOMIC DNA]</scope>
    <source>
        <strain evidence="13">cv. HFTH1</strain>
        <tissue evidence="12">Young leaf</tissue>
    </source>
</reference>
<feature type="region of interest" description="Disordered" evidence="8">
    <location>
        <begin position="397"/>
        <end position="431"/>
    </location>
</feature>
<dbReference type="InterPro" id="IPR002524">
    <property type="entry name" value="Cation_efflux"/>
</dbReference>
<dbReference type="FunFam" id="1.20.1510.10:FF:000003">
    <property type="entry name" value="Metal tolerance protein 11"/>
    <property type="match status" value="2"/>
</dbReference>
<proteinExistence type="inferred from homology"/>
<feature type="region of interest" description="Disordered" evidence="8">
    <location>
        <begin position="34"/>
        <end position="53"/>
    </location>
</feature>
<keyword evidence="4 9" id="KW-0812">Transmembrane</keyword>
<evidence type="ECO:0000256" key="4">
    <source>
        <dbReference type="ARBA" id="ARBA00022692"/>
    </source>
</evidence>
<feature type="transmembrane region" description="Helical" evidence="9">
    <location>
        <begin position="523"/>
        <end position="542"/>
    </location>
</feature>
<feature type="transmembrane region" description="Helical" evidence="9">
    <location>
        <begin position="223"/>
        <end position="241"/>
    </location>
</feature>
<dbReference type="Pfam" id="PF01545">
    <property type="entry name" value="Cation_efflux"/>
    <property type="match status" value="2"/>
</dbReference>
<evidence type="ECO:0000259" key="11">
    <source>
        <dbReference type="Pfam" id="PF16916"/>
    </source>
</evidence>
<dbReference type="AlphaFoldDB" id="A0A498IWG7"/>
<feature type="region of interest" description="Disordered" evidence="8">
    <location>
        <begin position="1"/>
        <end position="29"/>
    </location>
</feature>
<feature type="transmembrane region" description="Helical" evidence="9">
    <location>
        <begin position="593"/>
        <end position="611"/>
    </location>
</feature>
<dbReference type="GO" id="GO:0008324">
    <property type="term" value="F:monoatomic cation transmembrane transporter activity"/>
    <property type="evidence" value="ECO:0007669"/>
    <property type="project" value="InterPro"/>
</dbReference>
<comment type="caution">
    <text evidence="12">The sequence shown here is derived from an EMBL/GenBank/DDBJ whole genome shotgun (WGS) entry which is preliminary data.</text>
</comment>
<evidence type="ECO:0000256" key="5">
    <source>
        <dbReference type="ARBA" id="ARBA00022989"/>
    </source>
</evidence>
<dbReference type="InterPro" id="IPR027470">
    <property type="entry name" value="Cation_efflux_CTD"/>
</dbReference>
<evidence type="ECO:0000256" key="7">
    <source>
        <dbReference type="ARBA" id="ARBA00023136"/>
    </source>
</evidence>
<evidence type="ECO:0000256" key="9">
    <source>
        <dbReference type="SAM" id="Phobius"/>
    </source>
</evidence>
<feature type="transmembrane region" description="Helical" evidence="9">
    <location>
        <begin position="116"/>
        <end position="135"/>
    </location>
</feature>
<evidence type="ECO:0008006" key="14">
    <source>
        <dbReference type="Google" id="ProtNLM"/>
    </source>
</evidence>